<evidence type="ECO:0000256" key="3">
    <source>
        <dbReference type="ARBA" id="ARBA00022692"/>
    </source>
</evidence>
<evidence type="ECO:0000256" key="6">
    <source>
        <dbReference type="RuleBase" id="RU363032"/>
    </source>
</evidence>
<name>A0A2N0X8D4_9CORY</name>
<feature type="transmembrane region" description="Helical" evidence="6">
    <location>
        <begin position="93"/>
        <end position="112"/>
    </location>
</feature>
<dbReference type="Proteomes" id="UP000233249">
    <property type="component" value="Unassembled WGS sequence"/>
</dbReference>
<comment type="similarity">
    <text evidence="6">Belongs to the binding-protein-dependent transport system permease family.</text>
</comment>
<dbReference type="PROSITE" id="PS50928">
    <property type="entry name" value="ABC_TM1"/>
    <property type="match status" value="1"/>
</dbReference>
<dbReference type="SUPFAM" id="SSF161098">
    <property type="entry name" value="MetI-like"/>
    <property type="match status" value="1"/>
</dbReference>
<dbReference type="GO" id="GO:0055085">
    <property type="term" value="P:transmembrane transport"/>
    <property type="evidence" value="ECO:0007669"/>
    <property type="project" value="InterPro"/>
</dbReference>
<feature type="transmembrane region" description="Helical" evidence="6">
    <location>
        <begin position="27"/>
        <end position="46"/>
    </location>
</feature>
<evidence type="ECO:0000256" key="1">
    <source>
        <dbReference type="ARBA" id="ARBA00004141"/>
    </source>
</evidence>
<protein>
    <submittedName>
        <fullName evidence="8">ABC transporter permease</fullName>
    </submittedName>
</protein>
<dbReference type="RefSeq" id="WP_101173384.1">
    <property type="nucleotide sequence ID" value="NZ_JAKRKB010000005.1"/>
</dbReference>
<keyword evidence="2 6" id="KW-0813">Transport</keyword>
<dbReference type="STRING" id="1121365.GCA_000375365_00387"/>
<dbReference type="OrthoDB" id="5244012at2"/>
<evidence type="ECO:0000256" key="2">
    <source>
        <dbReference type="ARBA" id="ARBA00022448"/>
    </source>
</evidence>
<dbReference type="InterPro" id="IPR000515">
    <property type="entry name" value="MetI-like"/>
</dbReference>
<evidence type="ECO:0000256" key="5">
    <source>
        <dbReference type="ARBA" id="ARBA00023136"/>
    </source>
</evidence>
<comment type="subcellular location">
    <subcellularLocation>
        <location evidence="6">Cell membrane</location>
        <topology evidence="6">Multi-pass membrane protein</topology>
    </subcellularLocation>
    <subcellularLocation>
        <location evidence="1">Membrane</location>
        <topology evidence="1">Multi-pass membrane protein</topology>
    </subcellularLocation>
</comment>
<gene>
    <name evidence="8" type="ORF">CXB45_04460</name>
</gene>
<keyword evidence="4 6" id="KW-1133">Transmembrane helix</keyword>
<evidence type="ECO:0000256" key="4">
    <source>
        <dbReference type="ARBA" id="ARBA00022989"/>
    </source>
</evidence>
<accession>A0A2N0X8D4</accession>
<dbReference type="InterPro" id="IPR051204">
    <property type="entry name" value="ABC_transp_perm/SBD"/>
</dbReference>
<dbReference type="PANTHER" id="PTHR30177">
    <property type="entry name" value="GLYCINE BETAINE/L-PROLINE TRANSPORT SYSTEM PERMEASE PROTEIN PROW"/>
    <property type="match status" value="1"/>
</dbReference>
<dbReference type="InterPro" id="IPR035906">
    <property type="entry name" value="MetI-like_sf"/>
</dbReference>
<comment type="caution">
    <text evidence="8">The sequence shown here is derived from an EMBL/GenBank/DDBJ whole genome shotgun (WGS) entry which is preliminary data.</text>
</comment>
<dbReference type="PANTHER" id="PTHR30177:SF33">
    <property type="entry name" value="POSSIBLE OSMOPROTECTANT (GLYCINE BETAINE_CARNITINE_CHOLINE_L-PROLINE) TRANSPORT INTEGRAL MEMBRANE PROTEIN ABC TRANSPORTER PROZ"/>
    <property type="match status" value="1"/>
</dbReference>
<evidence type="ECO:0000313" key="8">
    <source>
        <dbReference type="EMBL" id="PKF68965.1"/>
    </source>
</evidence>
<reference evidence="8 9" key="1">
    <citation type="submission" date="2017-12" db="EMBL/GenBank/DDBJ databases">
        <title>Corynebacterium mastitidis 16-1433 Genome.</title>
        <authorList>
            <person name="Gulvik C.A."/>
        </authorList>
    </citation>
    <scope>NUCLEOTIDE SEQUENCE [LARGE SCALE GENOMIC DNA]</scope>
    <source>
        <strain evidence="8 9">16-1433</strain>
    </source>
</reference>
<feature type="transmembrane region" description="Helical" evidence="6">
    <location>
        <begin position="188"/>
        <end position="209"/>
    </location>
</feature>
<keyword evidence="3 6" id="KW-0812">Transmembrane</keyword>
<feature type="domain" description="ABC transmembrane type-1" evidence="7">
    <location>
        <begin position="27"/>
        <end position="206"/>
    </location>
</feature>
<evidence type="ECO:0000259" key="7">
    <source>
        <dbReference type="PROSITE" id="PS50928"/>
    </source>
</evidence>
<evidence type="ECO:0000313" key="9">
    <source>
        <dbReference type="Proteomes" id="UP000233249"/>
    </source>
</evidence>
<dbReference type="GO" id="GO:0005886">
    <property type="term" value="C:plasma membrane"/>
    <property type="evidence" value="ECO:0007669"/>
    <property type="project" value="UniProtKB-SubCell"/>
</dbReference>
<dbReference type="EMBL" id="PJAF01000009">
    <property type="protein sequence ID" value="PKF68965.1"/>
    <property type="molecule type" value="Genomic_DNA"/>
</dbReference>
<dbReference type="Pfam" id="PF00528">
    <property type="entry name" value="BPD_transp_1"/>
    <property type="match status" value="1"/>
</dbReference>
<proteinExistence type="inferred from homology"/>
<dbReference type="GO" id="GO:0031460">
    <property type="term" value="P:glycine betaine transport"/>
    <property type="evidence" value="ECO:0007669"/>
    <property type="project" value="TreeGrafter"/>
</dbReference>
<organism evidence="8 9">
    <name type="scientific">Corynebacterium mastitidis</name>
    <dbReference type="NCBI Taxonomy" id="161890"/>
    <lineage>
        <taxon>Bacteria</taxon>
        <taxon>Bacillati</taxon>
        <taxon>Actinomycetota</taxon>
        <taxon>Actinomycetes</taxon>
        <taxon>Mycobacteriales</taxon>
        <taxon>Corynebacteriaceae</taxon>
        <taxon>Corynebacterium</taxon>
    </lineage>
</organism>
<dbReference type="Gene3D" id="1.10.3720.10">
    <property type="entry name" value="MetI-like"/>
    <property type="match status" value="1"/>
</dbReference>
<dbReference type="AlphaFoldDB" id="A0A2N0X8D4"/>
<feature type="transmembrane region" description="Helical" evidence="6">
    <location>
        <begin position="133"/>
        <end position="153"/>
    </location>
</feature>
<feature type="transmembrane region" description="Helical" evidence="6">
    <location>
        <begin position="58"/>
        <end position="87"/>
    </location>
</feature>
<dbReference type="CDD" id="cd06261">
    <property type="entry name" value="TM_PBP2"/>
    <property type="match status" value="1"/>
</dbReference>
<keyword evidence="5 6" id="KW-0472">Membrane</keyword>
<sequence>MNFLLDALTWLADPAQWNAASGIPARLAQHVALTVAAVVLACAAALPLGTALGHTGRWAGLVGAITGAARAIPTLGLITVFGLALGIGYAAPLWALVVLAVPSILAGAYSGVQAIDRDVLAASRALGMSTRQLVFRVELPLALPLIIGGLRAATLQVVSTATLAAYVSDYGLGRYLFTGLKTRDYTQMLGGALLVIAVALLFETLLAAAQHLARTRFADPASRTT</sequence>